<name>M6CWM2_9LEPT</name>
<dbReference type="RefSeq" id="WP_020775328.1">
    <property type="nucleotide sequence ID" value="NZ_ANIK01000122.1"/>
</dbReference>
<dbReference type="EMBL" id="ANIK01000122">
    <property type="protein sequence ID" value="EMJ90665.1"/>
    <property type="molecule type" value="Genomic_DNA"/>
</dbReference>
<comment type="caution">
    <text evidence="1">The sequence shown here is derived from an EMBL/GenBank/DDBJ whole genome shotgun (WGS) entry which is preliminary data.</text>
</comment>
<evidence type="ECO:0000313" key="2">
    <source>
        <dbReference type="Proteomes" id="UP000011988"/>
    </source>
</evidence>
<reference evidence="1 2" key="1">
    <citation type="submission" date="2013-01" db="EMBL/GenBank/DDBJ databases">
        <authorList>
            <person name="Harkins D.M."/>
            <person name="Durkin A.S."/>
            <person name="Brinkac L.M."/>
            <person name="Haft D.H."/>
            <person name="Selengut J.D."/>
            <person name="Sanka R."/>
            <person name="DePew J."/>
            <person name="Purushe J."/>
            <person name="Galloway R.L."/>
            <person name="Vinetz J.M."/>
            <person name="Sutton G.G."/>
            <person name="Nierman W.C."/>
            <person name="Fouts D.E."/>
        </authorList>
    </citation>
    <scope>NUCLEOTIDE SEQUENCE [LARGE SCALE GENOMIC DNA]</scope>
    <source>
        <strain evidence="1 2">79601</strain>
    </source>
</reference>
<protein>
    <submittedName>
        <fullName evidence="1">Uncharacterized protein</fullName>
    </submittedName>
</protein>
<dbReference type="PATRIC" id="fig|1218565.3.peg.4492"/>
<organism evidence="1 2">
    <name type="scientific">Leptospira alstonii serovar Sichuan str. 79601</name>
    <dbReference type="NCBI Taxonomy" id="1218565"/>
    <lineage>
        <taxon>Bacteria</taxon>
        <taxon>Pseudomonadati</taxon>
        <taxon>Spirochaetota</taxon>
        <taxon>Spirochaetia</taxon>
        <taxon>Leptospirales</taxon>
        <taxon>Leptospiraceae</taxon>
        <taxon>Leptospira</taxon>
    </lineage>
</organism>
<dbReference type="AlphaFoldDB" id="M6CWM2"/>
<dbReference type="Proteomes" id="UP000011988">
    <property type="component" value="Unassembled WGS sequence"/>
</dbReference>
<dbReference type="OrthoDB" id="341700at2"/>
<sequence>MRRNTLRISFFIFGIFFFLNLFFCKKISVSQGIQDDLWREESSELVSAYCQKLATCGEGSFSHLKDSSKTLVRERLNPAYCAEKFRRSNAYLLANENPETIKKAVRGCFQIVASETCEKIQKGVLKLSEDCSRLQAIQSKQNRN</sequence>
<gene>
    <name evidence="1" type="ORF">LEP1GSC194_1046</name>
</gene>
<proteinExistence type="predicted"/>
<evidence type="ECO:0000313" key="1">
    <source>
        <dbReference type="EMBL" id="EMJ90665.1"/>
    </source>
</evidence>
<dbReference type="NCBIfam" id="NF047485">
    <property type="entry name" value="LA_2478_plus"/>
    <property type="match status" value="1"/>
</dbReference>
<accession>M6CWM2</accession>